<organism evidence="1 2">
    <name type="scientific">Tieghemostelium lacteum</name>
    <name type="common">Slime mold</name>
    <name type="synonym">Dictyostelium lacteum</name>
    <dbReference type="NCBI Taxonomy" id="361077"/>
    <lineage>
        <taxon>Eukaryota</taxon>
        <taxon>Amoebozoa</taxon>
        <taxon>Evosea</taxon>
        <taxon>Eumycetozoa</taxon>
        <taxon>Dictyostelia</taxon>
        <taxon>Dictyosteliales</taxon>
        <taxon>Raperosteliaceae</taxon>
        <taxon>Tieghemostelium</taxon>
    </lineage>
</organism>
<proteinExistence type="predicted"/>
<comment type="caution">
    <text evidence="1">The sequence shown here is derived from an EMBL/GenBank/DDBJ whole genome shotgun (WGS) entry which is preliminary data.</text>
</comment>
<reference evidence="1 2" key="1">
    <citation type="submission" date="2015-12" db="EMBL/GenBank/DDBJ databases">
        <title>Dictyostelia acquired genes for synthesis and detection of signals that induce cell-type specialization by lateral gene transfer from prokaryotes.</title>
        <authorList>
            <person name="Gloeckner G."/>
            <person name="Schaap P."/>
        </authorList>
    </citation>
    <scope>NUCLEOTIDE SEQUENCE [LARGE SCALE GENOMIC DNA]</scope>
    <source>
        <strain evidence="1 2">TK</strain>
    </source>
</reference>
<dbReference type="Proteomes" id="UP000076078">
    <property type="component" value="Unassembled WGS sequence"/>
</dbReference>
<dbReference type="SUPFAM" id="SSF52047">
    <property type="entry name" value="RNI-like"/>
    <property type="match status" value="1"/>
</dbReference>
<accession>A0A152A5K7</accession>
<gene>
    <name evidence="1" type="ORF">DLAC_01968</name>
</gene>
<name>A0A152A5K7_TIELA</name>
<dbReference type="InParanoid" id="A0A152A5K7"/>
<sequence length="589" mass="67952">MSIVFPNIVLLEIFQKYSDLFLSESQYHYRHAHQSYIRTFIKKLLLVSKDFKNILKKIQFNYVEIPIGDIKSFVNVCNVTGGYKHVKLNCGDEPKSDDDIQRFSDSIRKSKSSLMVEISKSVKSAWDKVLPRLPQDQVTGVNLLSSTLFKFSEGSCNLENLNTLILVAYMKHEDDNNLISLLTADGVYSRDSIRNLVVSRFPLVKSTFSRIQMGNLRKLEFTSGDSGILNGQPVIDFILQNPHLKKLKVHYEISRNLFEMDKFFQNACKLKELKTLEINPSFKITPDSEIALIQYLNSTVTLKKFYTFIPLTKSIAQVNENKGLPLLIENTSITHIKGPLNLLSLWVDKSHILSFHLLSTKGDQITDYTLIDLKTLVNLESIHLERQKELISPILSHCTNLKQLKLKFYSEKYDIEETVQSIISHKSLETFQIDSSRGVGDSPTDLTNALIKLCEFHHPSLQEIRITNLHSQITRESDFINALCTNKNLKYIYLFNSLSKETELNNQIQIISRNSNLEQLYLLEQSVQHHTPDTDQVNTLSKLIRTNRNLIALQMTTNHPSIEDAFKHSQISRIYRSKWNRYNKFPKLF</sequence>
<protein>
    <submittedName>
        <fullName evidence="1">Uncharacterized protein</fullName>
    </submittedName>
</protein>
<keyword evidence="2" id="KW-1185">Reference proteome</keyword>
<evidence type="ECO:0000313" key="2">
    <source>
        <dbReference type="Proteomes" id="UP000076078"/>
    </source>
</evidence>
<dbReference type="EMBL" id="LODT01000009">
    <property type="protein sequence ID" value="KYR01381.1"/>
    <property type="molecule type" value="Genomic_DNA"/>
</dbReference>
<dbReference type="AlphaFoldDB" id="A0A152A5K7"/>
<evidence type="ECO:0000313" key="1">
    <source>
        <dbReference type="EMBL" id="KYR01381.1"/>
    </source>
</evidence>